<dbReference type="InterPro" id="IPR001791">
    <property type="entry name" value="Laminin_G"/>
</dbReference>
<sequence>SKAVGDVPAGARKMEKGGQPRDLGPTNGLVGWWMLDGINGTDNLAGVSDNGSLNMGTSTAVTSTGRYGEANGAYSFNGVNTYVIVPESSLFDFGFNDFSISAWFLERNTTRAHILNFGAGSTNISFNTIGGYGIWIYWLGTGTPSVRINQLYNDSVWHQIVFRRSGDVFSVLMDDSPAIKATYPSQNMNTTGTLYIGAAATSYLSLFGSMADVRIYNRALSDSDVNRLYEATKP</sequence>
<protein>
    <recommendedName>
        <fullName evidence="2">Laminin G domain-containing protein</fullName>
    </recommendedName>
</protein>
<dbReference type="SMART" id="SM00282">
    <property type="entry name" value="LamG"/>
    <property type="match status" value="1"/>
</dbReference>
<dbReference type="Proteomes" id="UP000228533">
    <property type="component" value="Unassembled WGS sequence"/>
</dbReference>
<dbReference type="CDD" id="cd00110">
    <property type="entry name" value="LamG"/>
    <property type="match status" value="1"/>
</dbReference>
<dbReference type="InterPro" id="IPR013320">
    <property type="entry name" value="ConA-like_dom_sf"/>
</dbReference>
<feature type="non-terminal residue" evidence="3">
    <location>
        <position position="1"/>
    </location>
</feature>
<evidence type="ECO:0000313" key="4">
    <source>
        <dbReference type="Proteomes" id="UP000228533"/>
    </source>
</evidence>
<accession>A0A2M6WUP2</accession>
<comment type="caution">
    <text evidence="3">The sequence shown here is derived from an EMBL/GenBank/DDBJ whole genome shotgun (WGS) entry which is preliminary data.</text>
</comment>
<dbReference type="Gene3D" id="2.60.120.200">
    <property type="match status" value="1"/>
</dbReference>
<organism evidence="3 4">
    <name type="scientific">Candidatus Falkowbacteria bacterium CG10_big_fil_rev_8_21_14_0_10_37_14</name>
    <dbReference type="NCBI Taxonomy" id="1974561"/>
    <lineage>
        <taxon>Bacteria</taxon>
        <taxon>Candidatus Falkowiibacteriota</taxon>
    </lineage>
</organism>
<gene>
    <name evidence="3" type="ORF">COT94_00115</name>
</gene>
<dbReference type="EMBL" id="PFAM01000003">
    <property type="protein sequence ID" value="PIT96471.1"/>
    <property type="molecule type" value="Genomic_DNA"/>
</dbReference>
<feature type="region of interest" description="Disordered" evidence="1">
    <location>
        <begin position="1"/>
        <end position="25"/>
    </location>
</feature>
<evidence type="ECO:0000313" key="3">
    <source>
        <dbReference type="EMBL" id="PIT96471.1"/>
    </source>
</evidence>
<feature type="domain" description="Laminin G" evidence="2">
    <location>
        <begin position="96"/>
        <end position="218"/>
    </location>
</feature>
<evidence type="ECO:0000259" key="2">
    <source>
        <dbReference type="SMART" id="SM00282"/>
    </source>
</evidence>
<evidence type="ECO:0000256" key="1">
    <source>
        <dbReference type="SAM" id="MobiDB-lite"/>
    </source>
</evidence>
<dbReference type="SUPFAM" id="SSF49899">
    <property type="entry name" value="Concanavalin A-like lectins/glucanases"/>
    <property type="match status" value="1"/>
</dbReference>
<proteinExistence type="predicted"/>
<reference evidence="4" key="1">
    <citation type="submission" date="2017-09" db="EMBL/GenBank/DDBJ databases">
        <title>Depth-based differentiation of microbial function through sediment-hosted aquifers and enrichment of novel symbionts in the deep terrestrial subsurface.</title>
        <authorList>
            <person name="Probst A.J."/>
            <person name="Ladd B."/>
            <person name="Jarett J.K."/>
            <person name="Geller-Mcgrath D.E."/>
            <person name="Sieber C.M.K."/>
            <person name="Emerson J.B."/>
            <person name="Anantharaman K."/>
            <person name="Thomas B.C."/>
            <person name="Malmstrom R."/>
            <person name="Stieglmeier M."/>
            <person name="Klingl A."/>
            <person name="Woyke T."/>
            <person name="Ryan C.M."/>
            <person name="Banfield J.F."/>
        </authorList>
    </citation>
    <scope>NUCLEOTIDE SEQUENCE [LARGE SCALE GENOMIC DNA]</scope>
</reference>
<dbReference type="Pfam" id="PF13385">
    <property type="entry name" value="Laminin_G_3"/>
    <property type="match status" value="1"/>
</dbReference>
<dbReference type="AlphaFoldDB" id="A0A2M6WUP2"/>
<name>A0A2M6WUP2_9BACT</name>